<dbReference type="SMART" id="SM00248">
    <property type="entry name" value="ANK"/>
    <property type="match status" value="2"/>
</dbReference>
<dbReference type="InterPro" id="IPR001849">
    <property type="entry name" value="PH_domain"/>
</dbReference>
<dbReference type="Gene3D" id="1.20.1270.60">
    <property type="entry name" value="Arfaptin homology (AH) domain/BAR domain"/>
    <property type="match status" value="1"/>
</dbReference>
<evidence type="ECO:0000256" key="5">
    <source>
        <dbReference type="PROSITE-ProRule" id="PRU00288"/>
    </source>
</evidence>
<evidence type="ECO:0000256" key="3">
    <source>
        <dbReference type="ARBA" id="ARBA00022833"/>
    </source>
</evidence>
<dbReference type="GO" id="GO:0005096">
    <property type="term" value="F:GTPase activator activity"/>
    <property type="evidence" value="ECO:0007669"/>
    <property type="project" value="InterPro"/>
</dbReference>
<dbReference type="GO" id="GO:0008270">
    <property type="term" value="F:zinc ion binding"/>
    <property type="evidence" value="ECO:0007669"/>
    <property type="project" value="UniProtKB-KW"/>
</dbReference>
<sequence>MAALVDAGARMARVGTAVGGATRAEAERRVGAVRDAREGVDAAKKEYDGARARAARATGTSGASADAEANDARARFERARKTLMTALQRFEAWDRTRERRAIGAFLRAQLEYHQRGVEILSALEPVLERQAEECERVERESADAELALAEEMDKLVFSPEGTPQTTMDALSLSSDRSRALSAQMASSAAGYGSSDQEPLMQGYLLKRSSGKIQDWKRRFFVLDTRGNLTYVKSTPSHPGRKLGGLGTLARSLSRRPKDQDAVSEGNGVDVKETVSLLTSTIKPDLGEDASPHVRHAFRIVSPERTFFLRAESAAEQTQWIEAITTAIANLLNSSVNEQVMADHEERTRKYGSKHSRSISSASGMSAPEGPAPIVVLSQIPGNDKCAECSMPEPDWASLNLGVMMCLQCSGVHRQLGVQVSKVRSATLDVRAWDRSTLEFFKRWGNTEANAHWEAELQAHERAERKPKPHSSLEIRKAFILEKYVARVFCKRSAPPTESQLLTAINHKNLVGVMEILLAGCRVKMDYIMLTAACDAGDAGFAIVEALIHHGFDLNAVEGPYTEDTTLHYAMRHERAEFAKVLIRRGADPLRRNGRGKTPFDVAVDVHGAIRDDELLVLLSCPEVD</sequence>
<dbReference type="PROSITE" id="PS50297">
    <property type="entry name" value="ANK_REP_REGION"/>
    <property type="match status" value="1"/>
</dbReference>
<evidence type="ECO:0000256" key="6">
    <source>
        <dbReference type="SAM" id="Coils"/>
    </source>
</evidence>
<dbReference type="AlphaFoldDB" id="A0A1Y5I9Y1"/>
<feature type="repeat" description="ANK" evidence="4">
    <location>
        <begin position="561"/>
        <end position="593"/>
    </location>
</feature>
<dbReference type="PROSITE" id="PS50003">
    <property type="entry name" value="PH_DOMAIN"/>
    <property type="match status" value="1"/>
</dbReference>
<evidence type="ECO:0000313" key="10">
    <source>
        <dbReference type="EMBL" id="OUS46388.1"/>
    </source>
</evidence>
<keyword evidence="3" id="KW-0862">Zinc</keyword>
<dbReference type="Pfam" id="PF01412">
    <property type="entry name" value="ArfGap"/>
    <property type="match status" value="1"/>
</dbReference>
<dbReference type="PROSITE" id="PS50115">
    <property type="entry name" value="ARFGAP"/>
    <property type="match status" value="1"/>
</dbReference>
<evidence type="ECO:0000259" key="8">
    <source>
        <dbReference type="PROSITE" id="PS50003"/>
    </source>
</evidence>
<protein>
    <recommendedName>
        <fullName evidence="11">Arf GTPase activating protein</fullName>
    </recommendedName>
</protein>
<keyword evidence="1" id="KW-0479">Metal-binding</keyword>
<dbReference type="eggNOG" id="KOG0521">
    <property type="taxonomic scope" value="Eukaryota"/>
</dbReference>
<dbReference type="Pfam" id="PF12796">
    <property type="entry name" value="Ank_2"/>
    <property type="match status" value="1"/>
</dbReference>
<dbReference type="SMART" id="SM00233">
    <property type="entry name" value="PH"/>
    <property type="match status" value="1"/>
</dbReference>
<dbReference type="InterPro" id="IPR045258">
    <property type="entry name" value="ACAP1/2/3-like"/>
</dbReference>
<accession>A0A1Y5I9Y1</accession>
<feature type="coiled-coil region" evidence="6">
    <location>
        <begin position="127"/>
        <end position="154"/>
    </location>
</feature>
<dbReference type="Gene3D" id="1.25.40.20">
    <property type="entry name" value="Ankyrin repeat-containing domain"/>
    <property type="match status" value="1"/>
</dbReference>
<reference evidence="10" key="1">
    <citation type="submission" date="2017-04" db="EMBL/GenBank/DDBJ databases">
        <title>Population genomics of picophytoplankton unveils novel chromosome hypervariability.</title>
        <authorList>
            <consortium name="DOE Joint Genome Institute"/>
            <person name="Blanc-Mathieu R."/>
            <person name="Krasovec M."/>
            <person name="Hebrard M."/>
            <person name="Yau S."/>
            <person name="Desgranges E."/>
            <person name="Martin J."/>
            <person name="Schackwitz W."/>
            <person name="Kuo A."/>
            <person name="Salin G."/>
            <person name="Donnadieu C."/>
            <person name="Desdevises Y."/>
            <person name="Sanchez-Ferandin S."/>
            <person name="Moreau H."/>
            <person name="Rivals E."/>
            <person name="Grigoriev I.V."/>
            <person name="Grimsley N."/>
            <person name="Eyre-Walker A."/>
            <person name="Piganeau G."/>
        </authorList>
    </citation>
    <scope>NUCLEOTIDE SEQUENCE [LARGE SCALE GENOMIC DNA]</scope>
    <source>
        <strain evidence="10">RCC 1115</strain>
    </source>
</reference>
<dbReference type="PANTHER" id="PTHR23180">
    <property type="entry name" value="CENTAURIN/ARF"/>
    <property type="match status" value="1"/>
</dbReference>
<dbReference type="SUPFAM" id="SSF48403">
    <property type="entry name" value="Ankyrin repeat"/>
    <property type="match status" value="1"/>
</dbReference>
<dbReference type="SUPFAM" id="SSF50729">
    <property type="entry name" value="PH domain-like"/>
    <property type="match status" value="1"/>
</dbReference>
<evidence type="ECO:0000256" key="4">
    <source>
        <dbReference type="PROSITE-ProRule" id="PRU00023"/>
    </source>
</evidence>
<name>A0A1Y5I9Y1_OSTTA</name>
<dbReference type="CDD" id="cd08204">
    <property type="entry name" value="ArfGap"/>
    <property type="match status" value="1"/>
</dbReference>
<evidence type="ECO:0000256" key="7">
    <source>
        <dbReference type="SAM" id="MobiDB-lite"/>
    </source>
</evidence>
<dbReference type="PANTHER" id="PTHR23180:SF160">
    <property type="entry name" value="ADP-RIBOSYLATION FACTOR GTPASE-ACTIVATING PROTEIN EFFECTOR PROTEIN 1"/>
    <property type="match status" value="1"/>
</dbReference>
<evidence type="ECO:0000259" key="9">
    <source>
        <dbReference type="PROSITE" id="PS50115"/>
    </source>
</evidence>
<dbReference type="SMART" id="SM00105">
    <property type="entry name" value="ArfGap"/>
    <property type="match status" value="1"/>
</dbReference>
<dbReference type="InterPro" id="IPR001164">
    <property type="entry name" value="ArfGAP_dom"/>
</dbReference>
<keyword evidence="2 5" id="KW-0863">Zinc-finger</keyword>
<feature type="region of interest" description="Disordered" evidence="7">
    <location>
        <begin position="344"/>
        <end position="366"/>
    </location>
</feature>
<feature type="domain" description="PH" evidence="8">
    <location>
        <begin position="197"/>
        <end position="328"/>
    </location>
</feature>
<dbReference type="PRINTS" id="PR00405">
    <property type="entry name" value="REVINTRACTNG"/>
</dbReference>
<dbReference type="Proteomes" id="UP000195557">
    <property type="component" value="Unassembled WGS sequence"/>
</dbReference>
<dbReference type="InterPro" id="IPR038508">
    <property type="entry name" value="ArfGAP_dom_sf"/>
</dbReference>
<dbReference type="Gene3D" id="2.30.29.30">
    <property type="entry name" value="Pleckstrin-homology domain (PH domain)/Phosphotyrosine-binding domain (PTB)"/>
    <property type="match status" value="1"/>
</dbReference>
<dbReference type="EMBL" id="KZ155784">
    <property type="protein sequence ID" value="OUS46388.1"/>
    <property type="molecule type" value="Genomic_DNA"/>
</dbReference>
<dbReference type="InterPro" id="IPR011993">
    <property type="entry name" value="PH-like_dom_sf"/>
</dbReference>
<dbReference type="InterPro" id="IPR027267">
    <property type="entry name" value="AH/BAR_dom_sf"/>
</dbReference>
<dbReference type="SUPFAM" id="SSF57863">
    <property type="entry name" value="ArfGap/RecO-like zinc finger"/>
    <property type="match status" value="1"/>
</dbReference>
<dbReference type="SUPFAM" id="SSF103657">
    <property type="entry name" value="BAR/IMD domain-like"/>
    <property type="match status" value="1"/>
</dbReference>
<dbReference type="InterPro" id="IPR036770">
    <property type="entry name" value="Ankyrin_rpt-contain_sf"/>
</dbReference>
<dbReference type="InterPro" id="IPR002110">
    <property type="entry name" value="Ankyrin_rpt"/>
</dbReference>
<evidence type="ECO:0008006" key="11">
    <source>
        <dbReference type="Google" id="ProtNLM"/>
    </source>
</evidence>
<dbReference type="Gene3D" id="1.10.220.150">
    <property type="entry name" value="Arf GTPase activating protein"/>
    <property type="match status" value="1"/>
</dbReference>
<gene>
    <name evidence="10" type="ORF">BE221DRAFT_192379</name>
</gene>
<proteinExistence type="predicted"/>
<keyword evidence="6" id="KW-0175">Coiled coil</keyword>
<evidence type="ECO:0000256" key="1">
    <source>
        <dbReference type="ARBA" id="ARBA00022723"/>
    </source>
</evidence>
<organism evidence="10">
    <name type="scientific">Ostreococcus tauri</name>
    <name type="common">Marine green alga</name>
    <dbReference type="NCBI Taxonomy" id="70448"/>
    <lineage>
        <taxon>Eukaryota</taxon>
        <taxon>Viridiplantae</taxon>
        <taxon>Chlorophyta</taxon>
        <taxon>Mamiellophyceae</taxon>
        <taxon>Mamiellales</taxon>
        <taxon>Bathycoccaceae</taxon>
        <taxon>Ostreococcus</taxon>
    </lineage>
</organism>
<keyword evidence="4" id="KW-0040">ANK repeat</keyword>
<evidence type="ECO:0000256" key="2">
    <source>
        <dbReference type="ARBA" id="ARBA00022771"/>
    </source>
</evidence>
<dbReference type="InterPro" id="IPR037278">
    <property type="entry name" value="ARFGAP/RecO"/>
</dbReference>
<dbReference type="Pfam" id="PF00169">
    <property type="entry name" value="PH"/>
    <property type="match status" value="1"/>
</dbReference>
<dbReference type="PROSITE" id="PS50088">
    <property type="entry name" value="ANK_REPEAT"/>
    <property type="match status" value="1"/>
</dbReference>
<feature type="domain" description="Arf-GAP" evidence="9">
    <location>
        <begin position="370"/>
        <end position="500"/>
    </location>
</feature>